<dbReference type="InterPro" id="IPR005471">
    <property type="entry name" value="Tscrpt_reg_IclR_N"/>
</dbReference>
<dbReference type="GO" id="GO:0045892">
    <property type="term" value="P:negative regulation of DNA-templated transcription"/>
    <property type="evidence" value="ECO:0007669"/>
    <property type="project" value="TreeGrafter"/>
</dbReference>
<dbReference type="GO" id="GO:0003677">
    <property type="term" value="F:DNA binding"/>
    <property type="evidence" value="ECO:0007669"/>
    <property type="project" value="UniProtKB-KW"/>
</dbReference>
<evidence type="ECO:0000256" key="2">
    <source>
        <dbReference type="ARBA" id="ARBA00023125"/>
    </source>
</evidence>
<keyword evidence="2" id="KW-0238">DNA-binding</keyword>
<dbReference type="SUPFAM" id="SSF55781">
    <property type="entry name" value="GAF domain-like"/>
    <property type="match status" value="1"/>
</dbReference>
<dbReference type="InterPro" id="IPR036390">
    <property type="entry name" value="WH_DNA-bd_sf"/>
</dbReference>
<dbReference type="AlphaFoldDB" id="A0A3N4Z856"/>
<dbReference type="InterPro" id="IPR036388">
    <property type="entry name" value="WH-like_DNA-bd_sf"/>
</dbReference>
<proteinExistence type="predicted"/>
<organism evidence="6 7">
    <name type="scientific">Georgenia muralis</name>
    <dbReference type="NCBI Taxonomy" id="154117"/>
    <lineage>
        <taxon>Bacteria</taxon>
        <taxon>Bacillati</taxon>
        <taxon>Actinomycetota</taxon>
        <taxon>Actinomycetes</taxon>
        <taxon>Micrococcales</taxon>
        <taxon>Bogoriellaceae</taxon>
        <taxon>Georgenia</taxon>
    </lineage>
</organism>
<dbReference type="Pfam" id="PF09339">
    <property type="entry name" value="HTH_IclR"/>
    <property type="match status" value="1"/>
</dbReference>
<feature type="domain" description="IclR-ED" evidence="5">
    <location>
        <begin position="72"/>
        <end position="251"/>
    </location>
</feature>
<name>A0A3N4Z856_9MICO</name>
<dbReference type="PROSITE" id="PS51077">
    <property type="entry name" value="HTH_ICLR"/>
    <property type="match status" value="1"/>
</dbReference>
<dbReference type="Pfam" id="PF01614">
    <property type="entry name" value="IclR_C"/>
    <property type="match status" value="1"/>
</dbReference>
<keyword evidence="3" id="KW-0804">Transcription</keyword>
<dbReference type="Gene3D" id="1.10.10.10">
    <property type="entry name" value="Winged helix-like DNA-binding domain superfamily/Winged helix DNA-binding domain"/>
    <property type="match status" value="1"/>
</dbReference>
<dbReference type="RefSeq" id="WP_123918228.1">
    <property type="nucleotide sequence ID" value="NZ_RKRA01000001.1"/>
</dbReference>
<comment type="caution">
    <text evidence="6">The sequence shown here is derived from an EMBL/GenBank/DDBJ whole genome shotgun (WGS) entry which is preliminary data.</text>
</comment>
<dbReference type="PROSITE" id="PS51078">
    <property type="entry name" value="ICLR_ED"/>
    <property type="match status" value="1"/>
</dbReference>
<dbReference type="GO" id="GO:0003700">
    <property type="term" value="F:DNA-binding transcription factor activity"/>
    <property type="evidence" value="ECO:0007669"/>
    <property type="project" value="TreeGrafter"/>
</dbReference>
<evidence type="ECO:0000313" key="6">
    <source>
        <dbReference type="EMBL" id="RPF28174.1"/>
    </source>
</evidence>
<dbReference type="InterPro" id="IPR014757">
    <property type="entry name" value="Tscrpt_reg_IclR_C"/>
</dbReference>
<dbReference type="InterPro" id="IPR029016">
    <property type="entry name" value="GAF-like_dom_sf"/>
</dbReference>
<reference evidence="6 7" key="1">
    <citation type="submission" date="2018-11" db="EMBL/GenBank/DDBJ databases">
        <title>Sequencing the genomes of 1000 actinobacteria strains.</title>
        <authorList>
            <person name="Klenk H.-P."/>
        </authorList>
    </citation>
    <scope>NUCLEOTIDE SEQUENCE [LARGE SCALE GENOMIC DNA]</scope>
    <source>
        <strain evidence="6 7">DSM 14418</strain>
    </source>
</reference>
<dbReference type="InterPro" id="IPR050707">
    <property type="entry name" value="HTH_MetabolicPath_Reg"/>
</dbReference>
<protein>
    <submittedName>
        <fullName evidence="6">IclR family transcriptional regulator</fullName>
    </submittedName>
</protein>
<dbReference type="PANTHER" id="PTHR30136:SF34">
    <property type="entry name" value="TRANSCRIPTIONAL REGULATOR"/>
    <property type="match status" value="1"/>
</dbReference>
<evidence type="ECO:0000259" key="5">
    <source>
        <dbReference type="PROSITE" id="PS51078"/>
    </source>
</evidence>
<dbReference type="Gene3D" id="3.30.450.40">
    <property type="match status" value="1"/>
</dbReference>
<keyword evidence="7" id="KW-1185">Reference proteome</keyword>
<gene>
    <name evidence="6" type="ORF">EDD32_2688</name>
</gene>
<dbReference type="SUPFAM" id="SSF46785">
    <property type="entry name" value="Winged helix' DNA-binding domain"/>
    <property type="match status" value="1"/>
</dbReference>
<dbReference type="Proteomes" id="UP000280726">
    <property type="component" value="Unassembled WGS sequence"/>
</dbReference>
<evidence type="ECO:0000256" key="1">
    <source>
        <dbReference type="ARBA" id="ARBA00023015"/>
    </source>
</evidence>
<evidence type="ECO:0000256" key="3">
    <source>
        <dbReference type="ARBA" id="ARBA00023163"/>
    </source>
</evidence>
<feature type="domain" description="HTH iclR-type" evidence="4">
    <location>
        <begin position="11"/>
        <end position="71"/>
    </location>
</feature>
<sequence length="252" mass="25766">MDPVAPASEGLQSLARGLAVIETLAAADEPMTLARVAQSAGLNRAVTRRVLLTLVDVGYVLAHGRDFTLRPRVLELGEAYRASLRLPAIAVGPMQDLTRSTGRSSALGVLDGADVVHVERVAAGRIVDAVPDIGTRLPARTSALGRVLLAALPKGALRDVLRGGVAAPLAEDDELVATLAGVRAQGHCVVAEELQRGLTSVAAPVRDATGRVVAAVDLALTTVTLPDGRVPEDDVAAVRAAAEAISAAAAGL</sequence>
<keyword evidence="1" id="KW-0805">Transcription regulation</keyword>
<dbReference type="PANTHER" id="PTHR30136">
    <property type="entry name" value="HELIX-TURN-HELIX TRANSCRIPTIONAL REGULATOR, ICLR FAMILY"/>
    <property type="match status" value="1"/>
</dbReference>
<accession>A0A3N4Z856</accession>
<evidence type="ECO:0000313" key="7">
    <source>
        <dbReference type="Proteomes" id="UP000280726"/>
    </source>
</evidence>
<dbReference type="EMBL" id="RKRA01000001">
    <property type="protein sequence ID" value="RPF28174.1"/>
    <property type="molecule type" value="Genomic_DNA"/>
</dbReference>
<evidence type="ECO:0000259" key="4">
    <source>
        <dbReference type="PROSITE" id="PS51077"/>
    </source>
</evidence>
<dbReference type="OrthoDB" id="4068713at2"/>
<dbReference type="SMART" id="SM00346">
    <property type="entry name" value="HTH_ICLR"/>
    <property type="match status" value="1"/>
</dbReference>